<organism evidence="1">
    <name type="scientific">Anopheles braziliensis</name>
    <dbReference type="NCBI Taxonomy" id="58242"/>
    <lineage>
        <taxon>Eukaryota</taxon>
        <taxon>Metazoa</taxon>
        <taxon>Ecdysozoa</taxon>
        <taxon>Arthropoda</taxon>
        <taxon>Hexapoda</taxon>
        <taxon>Insecta</taxon>
        <taxon>Pterygota</taxon>
        <taxon>Neoptera</taxon>
        <taxon>Endopterygota</taxon>
        <taxon>Diptera</taxon>
        <taxon>Nematocera</taxon>
        <taxon>Culicoidea</taxon>
        <taxon>Culicidae</taxon>
        <taxon>Anophelinae</taxon>
        <taxon>Anopheles</taxon>
    </lineage>
</organism>
<reference evidence="1" key="1">
    <citation type="submission" date="2018-01" db="EMBL/GenBank/DDBJ databases">
        <title>An insight into the sialome of Amazonian anophelines.</title>
        <authorList>
            <person name="Ribeiro J.M."/>
            <person name="Scarpassa V."/>
            <person name="Calvo E."/>
        </authorList>
    </citation>
    <scope>NUCLEOTIDE SEQUENCE</scope>
    <source>
        <tissue evidence="1">Salivary glands</tissue>
    </source>
</reference>
<accession>A0A2M3ZVC3</accession>
<dbReference type="AlphaFoldDB" id="A0A2M3ZVC3"/>
<sequence length="87" mass="9700">MKGSCWLLLLTFASEKRQKIARHLVPTTNQLSTHCCAKHTTTTLHTMYWVLGFFPKSGSCDTQTIVEFLGIHGAIPTETVVNTHANQ</sequence>
<evidence type="ECO:0000313" key="1">
    <source>
        <dbReference type="EMBL" id="MBW32493.1"/>
    </source>
</evidence>
<protein>
    <submittedName>
        <fullName evidence="1">Putative secreted peptide</fullName>
    </submittedName>
</protein>
<dbReference type="EMBL" id="GGFM01011742">
    <property type="protein sequence ID" value="MBW32493.1"/>
    <property type="molecule type" value="Transcribed_RNA"/>
</dbReference>
<proteinExistence type="predicted"/>
<name>A0A2M3ZVC3_9DIPT</name>